<protein>
    <submittedName>
        <fullName evidence="2">Nucleotide-binding universal stress UspA family protein</fullName>
    </submittedName>
</protein>
<dbReference type="Proteomes" id="UP000590442">
    <property type="component" value="Unassembled WGS sequence"/>
</dbReference>
<comment type="caution">
    <text evidence="2">The sequence shown here is derived from an EMBL/GenBank/DDBJ whole genome shotgun (WGS) entry which is preliminary data.</text>
</comment>
<dbReference type="AlphaFoldDB" id="A0A846R480"/>
<dbReference type="RefSeq" id="WP_167964906.1">
    <property type="nucleotide sequence ID" value="NZ_JAATJJ010000002.1"/>
</dbReference>
<gene>
    <name evidence="2" type="ORF">GGR42_002655</name>
</gene>
<evidence type="ECO:0000313" key="2">
    <source>
        <dbReference type="EMBL" id="NJB72164.1"/>
    </source>
</evidence>
<keyword evidence="3" id="KW-1185">Reference proteome</keyword>
<evidence type="ECO:0000313" key="3">
    <source>
        <dbReference type="Proteomes" id="UP000590442"/>
    </source>
</evidence>
<evidence type="ECO:0000259" key="1">
    <source>
        <dbReference type="Pfam" id="PF00582"/>
    </source>
</evidence>
<accession>A0A846R480</accession>
<dbReference type="InterPro" id="IPR006016">
    <property type="entry name" value="UspA"/>
</dbReference>
<dbReference type="SUPFAM" id="SSF52402">
    <property type="entry name" value="Adenine nucleotide alpha hydrolases-like"/>
    <property type="match status" value="2"/>
</dbReference>
<organism evidence="2 3">
    <name type="scientific">Saonia flava</name>
    <dbReference type="NCBI Taxonomy" id="523696"/>
    <lineage>
        <taxon>Bacteria</taxon>
        <taxon>Pseudomonadati</taxon>
        <taxon>Bacteroidota</taxon>
        <taxon>Flavobacteriia</taxon>
        <taxon>Flavobacteriales</taxon>
        <taxon>Flavobacteriaceae</taxon>
        <taxon>Saonia</taxon>
    </lineage>
</organism>
<name>A0A846R480_9FLAO</name>
<proteinExistence type="predicted"/>
<sequence length="281" mass="32351">MLNILTLTDFSNDAYNALFYATQLFKAEKCNFYILNTFNEHTALKKASNAKGKSLLKILEDESVEELEHVYHRIMLDTDSNPLHTFTTLSKKCDLLDHLENIIQKEKIDFVFMGNKGKTGAKDIFLGGNTIHAIKTIKKCPLICIPKEIDFRQPEKVVLSANYEEEYSPFAMNYISKIMSLTKASLHILHLSNAKGLKENQISKKNALSKSLQNFIVEEHLVPYKKTKAMAINEFIEKEHMDMAILVKHHHSFLQKILREPVIFDISFYLNIPFVIIPDED</sequence>
<dbReference type="Gene3D" id="3.40.50.12370">
    <property type="match status" value="1"/>
</dbReference>
<dbReference type="Pfam" id="PF00582">
    <property type="entry name" value="Usp"/>
    <property type="match status" value="1"/>
</dbReference>
<reference evidence="2 3" key="1">
    <citation type="submission" date="2020-03" db="EMBL/GenBank/DDBJ databases">
        <title>Genomic Encyclopedia of Type Strains, Phase IV (KMG-IV): sequencing the most valuable type-strain genomes for metagenomic binning, comparative biology and taxonomic classification.</title>
        <authorList>
            <person name="Goeker M."/>
        </authorList>
    </citation>
    <scope>NUCLEOTIDE SEQUENCE [LARGE SCALE GENOMIC DNA]</scope>
    <source>
        <strain evidence="2 3">DSM 29762</strain>
    </source>
</reference>
<dbReference type="EMBL" id="JAATJJ010000002">
    <property type="protein sequence ID" value="NJB72164.1"/>
    <property type="molecule type" value="Genomic_DNA"/>
</dbReference>
<feature type="domain" description="UspA" evidence="1">
    <location>
        <begin position="3"/>
        <end position="145"/>
    </location>
</feature>